<keyword evidence="5 8" id="KW-1133">Transmembrane helix</keyword>
<evidence type="ECO:0000256" key="3">
    <source>
        <dbReference type="ARBA" id="ARBA00022475"/>
    </source>
</evidence>
<dbReference type="PANTHER" id="PTHR40074">
    <property type="entry name" value="O-ACETYLTRANSFERASE WECH"/>
    <property type="match status" value="1"/>
</dbReference>
<dbReference type="Proteomes" id="UP001201844">
    <property type="component" value="Unassembled WGS sequence"/>
</dbReference>
<dbReference type="InterPro" id="IPR002656">
    <property type="entry name" value="Acyl_transf_3_dom"/>
</dbReference>
<evidence type="ECO:0000256" key="2">
    <source>
        <dbReference type="ARBA" id="ARBA00007400"/>
    </source>
</evidence>
<keyword evidence="4 8" id="KW-0812">Transmembrane</keyword>
<feature type="transmembrane region" description="Helical" evidence="8">
    <location>
        <begin position="313"/>
        <end position="333"/>
    </location>
</feature>
<organism evidence="10 11">
    <name type="scientific">Shinella sedimenti</name>
    <dbReference type="NCBI Taxonomy" id="2919913"/>
    <lineage>
        <taxon>Bacteria</taxon>
        <taxon>Pseudomonadati</taxon>
        <taxon>Pseudomonadota</taxon>
        <taxon>Alphaproteobacteria</taxon>
        <taxon>Hyphomicrobiales</taxon>
        <taxon>Rhizobiaceae</taxon>
        <taxon>Shinella</taxon>
    </lineage>
</organism>
<comment type="subcellular location">
    <subcellularLocation>
        <location evidence="1">Cell membrane</location>
        <topology evidence="1">Multi-pass membrane protein</topology>
    </subcellularLocation>
</comment>
<proteinExistence type="inferred from homology"/>
<evidence type="ECO:0000313" key="10">
    <source>
        <dbReference type="EMBL" id="MCJ8151383.1"/>
    </source>
</evidence>
<feature type="domain" description="Acyltransferase 3" evidence="9">
    <location>
        <begin position="8"/>
        <end position="326"/>
    </location>
</feature>
<evidence type="ECO:0000259" key="9">
    <source>
        <dbReference type="Pfam" id="PF01757"/>
    </source>
</evidence>
<dbReference type="GO" id="GO:0016746">
    <property type="term" value="F:acyltransferase activity"/>
    <property type="evidence" value="ECO:0007669"/>
    <property type="project" value="UniProtKB-KW"/>
</dbReference>
<evidence type="ECO:0000256" key="5">
    <source>
        <dbReference type="ARBA" id="ARBA00022989"/>
    </source>
</evidence>
<comment type="caution">
    <text evidence="10">The sequence shown here is derived from an EMBL/GenBank/DDBJ whole genome shotgun (WGS) entry which is preliminary data.</text>
</comment>
<evidence type="ECO:0000256" key="6">
    <source>
        <dbReference type="ARBA" id="ARBA00023136"/>
    </source>
</evidence>
<keyword evidence="11" id="KW-1185">Reference proteome</keyword>
<feature type="compositionally biased region" description="Basic and acidic residues" evidence="7">
    <location>
        <begin position="351"/>
        <end position="361"/>
    </location>
</feature>
<feature type="transmembrane region" description="Helical" evidence="8">
    <location>
        <begin position="280"/>
        <end position="301"/>
    </location>
</feature>
<evidence type="ECO:0000256" key="4">
    <source>
        <dbReference type="ARBA" id="ARBA00022692"/>
    </source>
</evidence>
<feature type="transmembrane region" description="Helical" evidence="8">
    <location>
        <begin position="217"/>
        <end position="238"/>
    </location>
</feature>
<evidence type="ECO:0000256" key="7">
    <source>
        <dbReference type="SAM" id="MobiDB-lite"/>
    </source>
</evidence>
<comment type="similarity">
    <text evidence="2">Belongs to the acyltransferase 3 family.</text>
</comment>
<reference evidence="10 11" key="1">
    <citation type="submission" date="2022-02" db="EMBL/GenBank/DDBJ databases">
        <title>Shinella B3.7 sp. nov., isolated from Sediment (Zhairuo Island).</title>
        <authorList>
            <person name="Chen G."/>
        </authorList>
    </citation>
    <scope>NUCLEOTIDE SEQUENCE [LARGE SCALE GENOMIC DNA]</scope>
    <source>
        <strain evidence="10 11">B3.7</strain>
        <plasmid evidence="10">unnamed</plasmid>
    </source>
</reference>
<dbReference type="RefSeq" id="WP_241604555.1">
    <property type="nucleotide sequence ID" value="NZ_JAKVIN010000008.1"/>
</dbReference>
<dbReference type="PANTHER" id="PTHR40074:SF2">
    <property type="entry name" value="O-ACETYLTRANSFERASE WECH"/>
    <property type="match status" value="1"/>
</dbReference>
<geneLocation type="plasmid" evidence="10">
    <name>unnamed</name>
</geneLocation>
<feature type="transmembrane region" description="Helical" evidence="8">
    <location>
        <begin position="53"/>
        <end position="69"/>
    </location>
</feature>
<accession>A0ABT0CRZ2</accession>
<evidence type="ECO:0000313" key="11">
    <source>
        <dbReference type="Proteomes" id="UP001201844"/>
    </source>
</evidence>
<protein>
    <submittedName>
        <fullName evidence="10">Acyltransferase</fullName>
    </submittedName>
</protein>
<keyword evidence="6 8" id="KW-0472">Membrane</keyword>
<keyword evidence="10" id="KW-0614">Plasmid</keyword>
<name>A0ABT0CRZ2_9HYPH</name>
<feature type="transmembrane region" description="Helical" evidence="8">
    <location>
        <begin position="89"/>
        <end position="108"/>
    </location>
</feature>
<dbReference type="EMBL" id="JAKVIN010000008">
    <property type="protein sequence ID" value="MCJ8151383.1"/>
    <property type="molecule type" value="Genomic_DNA"/>
</dbReference>
<keyword evidence="10" id="KW-0012">Acyltransferase</keyword>
<keyword evidence="3" id="KW-1003">Cell membrane</keyword>
<feature type="transmembrane region" description="Helical" evidence="8">
    <location>
        <begin position="187"/>
        <end position="205"/>
    </location>
</feature>
<keyword evidence="10" id="KW-0808">Transferase</keyword>
<dbReference type="Pfam" id="PF01757">
    <property type="entry name" value="Acyl_transf_3"/>
    <property type="match status" value="1"/>
</dbReference>
<gene>
    <name evidence="10" type="ORF">MKI86_19760</name>
</gene>
<feature type="region of interest" description="Disordered" evidence="7">
    <location>
        <begin position="351"/>
        <end position="374"/>
    </location>
</feature>
<feature type="transmembrane region" description="Helical" evidence="8">
    <location>
        <begin position="244"/>
        <end position="268"/>
    </location>
</feature>
<evidence type="ECO:0000256" key="8">
    <source>
        <dbReference type="SAM" id="Phobius"/>
    </source>
</evidence>
<evidence type="ECO:0000256" key="1">
    <source>
        <dbReference type="ARBA" id="ARBA00004651"/>
    </source>
</evidence>
<sequence length="374" mass="41572">MDATVSARINMMRIVLISGIIFVHVPHDPATSPYAGAFSGFDWMRVFLGDSLFRIGVPCLSAISGYLLFHRGFEAFDYRRTLRSKASTILLPFLLWNIAFLALVYLAQARGIGFGYLPDLVNATPREVMNLSLAIESWPINIPLYFLRDLLVCLILSPVIALAVLRYPRTALGLMLAYAVLPVPSGIFLKKSILFGFSFGVAMALHRIDIKRMDRFALPVVLSVLAMAVLLSVALYAYGPEFPVWLNMLRAVTAIAGIFGAWALSALLVRTATGQRLAQLGGLSFWIFCGHYPLLILFWMVWNRLGSHADYPLFYAASPLLALVILFSTHALARRFAPALHAILTGRRMGDRKRPLAERPHPPMKPDGSIAQRR</sequence>